<comment type="caution">
    <text evidence="1">The sequence shown here is derived from an EMBL/GenBank/DDBJ whole genome shotgun (WGS) entry which is preliminary data.</text>
</comment>
<evidence type="ECO:0000313" key="2">
    <source>
        <dbReference type="Proteomes" id="UP001600109"/>
    </source>
</evidence>
<sequence length="150" mass="18232">MKTIFLIITLLFSISNYSQFGVTKDINIAKNEIKKILKNNNFNLIKEKKEFRSETNSVYLLFYKEEFHVNLNYNAYQNCFLIQFIIDSKNKEKLYEKLLTTFNFSKWEYKSNDNSWVRKLNTYEYKNISIETKEYKNPKEINYSITFDEK</sequence>
<protein>
    <submittedName>
        <fullName evidence="1">Uncharacterized protein</fullName>
    </submittedName>
</protein>
<gene>
    <name evidence="1" type="ORF">ACFX5E_04715</name>
</gene>
<name>A0ABW6HTQ0_9FLAO</name>
<organism evidence="1 2">
    <name type="scientific">Flavobacterium xylosi</name>
    <dbReference type="NCBI Taxonomy" id="3230415"/>
    <lineage>
        <taxon>Bacteria</taxon>
        <taxon>Pseudomonadati</taxon>
        <taxon>Bacteroidota</taxon>
        <taxon>Flavobacteriia</taxon>
        <taxon>Flavobacteriales</taxon>
        <taxon>Flavobacteriaceae</taxon>
        <taxon>Flavobacterium</taxon>
    </lineage>
</organism>
<proteinExistence type="predicted"/>
<dbReference type="Proteomes" id="UP001600109">
    <property type="component" value="Unassembled WGS sequence"/>
</dbReference>
<keyword evidence="2" id="KW-1185">Reference proteome</keyword>
<dbReference type="RefSeq" id="WP_379854023.1">
    <property type="nucleotide sequence ID" value="NZ_JBHZPZ010000004.1"/>
</dbReference>
<evidence type="ECO:0000313" key="1">
    <source>
        <dbReference type="EMBL" id="MFE3867378.1"/>
    </source>
</evidence>
<accession>A0ABW6HTQ0</accession>
<reference evidence="1 2" key="1">
    <citation type="submission" date="2024-06" db="EMBL/GenBank/DDBJ databases">
        <title>Flavobacterium spp. isolated from glacier.</title>
        <authorList>
            <person name="Han D."/>
        </authorList>
    </citation>
    <scope>NUCLEOTIDE SEQUENCE [LARGE SCALE GENOMIC DNA]</scope>
    <source>
        <strain evidence="1 2">LS2P90</strain>
    </source>
</reference>
<dbReference type="EMBL" id="JBHZPZ010000004">
    <property type="protein sequence ID" value="MFE3867378.1"/>
    <property type="molecule type" value="Genomic_DNA"/>
</dbReference>